<dbReference type="Proteomes" id="UP000018890">
    <property type="component" value="Unassembled WGS sequence"/>
</dbReference>
<organism evidence="1 2">
    <name type="scientific">Halalkalibacter wakoensis JCM 9140</name>
    <dbReference type="NCBI Taxonomy" id="1236970"/>
    <lineage>
        <taxon>Bacteria</taxon>
        <taxon>Bacillati</taxon>
        <taxon>Bacillota</taxon>
        <taxon>Bacilli</taxon>
        <taxon>Bacillales</taxon>
        <taxon>Bacillaceae</taxon>
        <taxon>Halalkalibacter</taxon>
    </lineage>
</organism>
<evidence type="ECO:0000313" key="2">
    <source>
        <dbReference type="Proteomes" id="UP000018890"/>
    </source>
</evidence>
<gene>
    <name evidence="1" type="ORF">JCM9140_3382</name>
</gene>
<dbReference type="EMBL" id="BAUT01000044">
    <property type="protein sequence ID" value="GAE27254.1"/>
    <property type="molecule type" value="Genomic_DNA"/>
</dbReference>
<name>W4Q789_9BACI</name>
<protein>
    <submittedName>
        <fullName evidence="1">Uncharacterized protein</fullName>
    </submittedName>
</protein>
<evidence type="ECO:0000313" key="1">
    <source>
        <dbReference type="EMBL" id="GAE27254.1"/>
    </source>
</evidence>
<dbReference type="AlphaFoldDB" id="W4Q789"/>
<accession>W4Q789</accession>
<keyword evidence="2" id="KW-1185">Reference proteome</keyword>
<comment type="caution">
    <text evidence="1">The sequence shown here is derived from an EMBL/GenBank/DDBJ whole genome shotgun (WGS) entry which is preliminary data.</text>
</comment>
<reference evidence="1" key="1">
    <citation type="journal article" date="2014" name="Genome Announc.">
        <title>Draft Genome Sequences of Three Alkaliphilic Bacillus Strains, Bacillus wakoensis JCM 9140T, Bacillus akibai JCM 9157T, and Bacillus hemicellulosilyticus JCM 9152T.</title>
        <authorList>
            <person name="Yuki M."/>
            <person name="Oshima K."/>
            <person name="Suda W."/>
            <person name="Oshida Y."/>
            <person name="Kitamura K."/>
            <person name="Iida T."/>
            <person name="Hattori M."/>
            <person name="Ohkuma M."/>
        </authorList>
    </citation>
    <scope>NUCLEOTIDE SEQUENCE [LARGE SCALE GENOMIC DNA]</scope>
    <source>
        <strain evidence="1">JCM 9140</strain>
    </source>
</reference>
<proteinExistence type="predicted"/>
<sequence length="56" mass="6471">MSEISKELKIEYQINVLEHIPKSIWEDASLSNFYLVDAELRNGNALIRFDGNGEPY</sequence>
<dbReference type="STRING" id="1236970.JCM9140_3382"/>